<dbReference type="OrthoDB" id="9784548at2"/>
<dbReference type="NCBIfam" id="NF047619">
    <property type="entry name" value="NADase_discoid"/>
    <property type="match status" value="1"/>
</dbReference>
<dbReference type="RefSeq" id="WP_129751096.1">
    <property type="nucleotide sequence ID" value="NZ_JUIW01000006.1"/>
</dbReference>
<feature type="domain" description="Hint" evidence="1">
    <location>
        <begin position="238"/>
        <end position="348"/>
    </location>
</feature>
<protein>
    <submittedName>
        <fullName evidence="2">Ankyrin repeat-like protein</fullName>
    </submittedName>
</protein>
<dbReference type="Proteomes" id="UP000289775">
    <property type="component" value="Unassembled WGS sequence"/>
</dbReference>
<name>A0A444WAM8_9FLAO</name>
<gene>
    <name evidence="2" type="ORF">NU09_1969</name>
</gene>
<dbReference type="SUPFAM" id="SSF51294">
    <property type="entry name" value="Hedgehog/intein (Hint) domain"/>
    <property type="match status" value="1"/>
</dbReference>
<dbReference type="Gene3D" id="2.170.16.10">
    <property type="entry name" value="Hedgehog/Intein (Hint) domain"/>
    <property type="match status" value="1"/>
</dbReference>
<dbReference type="PROSITE" id="PS50817">
    <property type="entry name" value="INTEIN_N_TER"/>
    <property type="match status" value="1"/>
</dbReference>
<reference evidence="2 3" key="1">
    <citation type="submission" date="2014-12" db="EMBL/GenBank/DDBJ databases">
        <title>Genome sequence of Flavobacterium beibuense RSKm HC5.</title>
        <authorList>
            <person name="Kim J.F."/>
            <person name="Song J.Y."/>
            <person name="Kwak M.-J."/>
            <person name="Lee S.-W."/>
        </authorList>
    </citation>
    <scope>NUCLEOTIDE SEQUENCE [LARGE SCALE GENOMIC DNA]</scope>
    <source>
        <strain evidence="2 3">RSKm HC5</strain>
    </source>
</reference>
<dbReference type="InterPro" id="IPR036844">
    <property type="entry name" value="Hint_dom_sf"/>
</dbReference>
<dbReference type="SMART" id="SM00306">
    <property type="entry name" value="HintN"/>
    <property type="match status" value="1"/>
</dbReference>
<dbReference type="CDD" id="cd00081">
    <property type="entry name" value="Hint"/>
    <property type="match status" value="1"/>
</dbReference>
<dbReference type="Pfam" id="PF08517">
    <property type="entry name" value="AXH"/>
    <property type="match status" value="1"/>
</dbReference>
<evidence type="ECO:0000313" key="2">
    <source>
        <dbReference type="EMBL" id="RYJ42870.1"/>
    </source>
</evidence>
<dbReference type="InterPro" id="IPR057561">
    <property type="entry name" value="NADase_transloc"/>
</dbReference>
<accession>A0A444WAM8</accession>
<dbReference type="Pfam" id="PF25302">
    <property type="entry name" value="NADase_transloc"/>
    <property type="match status" value="1"/>
</dbReference>
<evidence type="ECO:0000313" key="3">
    <source>
        <dbReference type="Proteomes" id="UP000289775"/>
    </source>
</evidence>
<dbReference type="EMBL" id="JUIW01000006">
    <property type="protein sequence ID" value="RYJ42870.1"/>
    <property type="molecule type" value="Genomic_DNA"/>
</dbReference>
<comment type="caution">
    <text evidence="2">The sequence shown here is derived from an EMBL/GenBank/DDBJ whole genome shotgun (WGS) entry which is preliminary data.</text>
</comment>
<sequence length="394" mass="45113">MKSFIKLLFCIVTSLTTINAQEIKTIKATVSSGKHIYNDSEYKTWEKLFDKYYNEDYESLNNEEKEMIDKLEMIEGPYTQGVGCSWYCGGGPYEITASSILPSNDSLYVSDNIHDFNLLTAWVPDTKQEVIGAKINFYFKPFSPRVTQIKIYNGYIKKHDLWKKNARVKKLKLYVNNKPIAILELQDTTAEQSFKFEPLNSKVENRESIITFEIIEVYKGSKYDDVAISEINFDGLDVHCFAAGTKISLPENKTKNIEEIIKGESILTYNENNQSLEETEVTQVVKVYHNNLIKIQFGNQSIITTNDHPFFIKNKGWASLNPAKSNTDYIQDAPVKQIELNDYIYIPESGEYLQITEIKPITKPQITYTLEISKGSNFIANGALVKTEKIINLN</sequence>
<dbReference type="InterPro" id="IPR003587">
    <property type="entry name" value="Hint_dom_N"/>
</dbReference>
<dbReference type="AlphaFoldDB" id="A0A444WAM8"/>
<dbReference type="GO" id="GO:0003723">
    <property type="term" value="F:RNA binding"/>
    <property type="evidence" value="ECO:0007669"/>
    <property type="project" value="InterPro"/>
</dbReference>
<organism evidence="2 3">
    <name type="scientific">Flavobacterium beibuense</name>
    <dbReference type="NCBI Taxonomy" id="657326"/>
    <lineage>
        <taxon>Bacteria</taxon>
        <taxon>Pseudomonadati</taxon>
        <taxon>Bacteroidota</taxon>
        <taxon>Flavobacteriia</taxon>
        <taxon>Flavobacteriales</taxon>
        <taxon>Flavobacteriaceae</taxon>
        <taxon>Flavobacterium</taxon>
    </lineage>
</organism>
<evidence type="ECO:0000259" key="1">
    <source>
        <dbReference type="SMART" id="SM00306"/>
    </source>
</evidence>
<proteinExistence type="predicted"/>
<dbReference type="NCBIfam" id="TIGR01445">
    <property type="entry name" value="intein_Nterm"/>
    <property type="match status" value="1"/>
</dbReference>
<dbReference type="GO" id="GO:0016539">
    <property type="term" value="P:intein-mediated protein splicing"/>
    <property type="evidence" value="ECO:0007669"/>
    <property type="project" value="InterPro"/>
</dbReference>
<dbReference type="InterPro" id="IPR003652">
    <property type="entry name" value="Ataxin_AXH_dom"/>
</dbReference>
<dbReference type="InterPro" id="IPR006141">
    <property type="entry name" value="Intein_N"/>
</dbReference>
<keyword evidence="3" id="KW-1185">Reference proteome</keyword>